<dbReference type="AlphaFoldDB" id="A0A1H9KFT5"/>
<evidence type="ECO:0000259" key="3">
    <source>
        <dbReference type="Pfam" id="PF00210"/>
    </source>
</evidence>
<proteinExistence type="inferred from homology"/>
<dbReference type="GO" id="GO:0008199">
    <property type="term" value="F:ferric iron binding"/>
    <property type="evidence" value="ECO:0007669"/>
    <property type="project" value="InterPro"/>
</dbReference>
<accession>A0A1H9KFT5</accession>
<dbReference type="PANTHER" id="PTHR42932">
    <property type="entry name" value="GENERAL STRESS PROTEIN 20U"/>
    <property type="match status" value="1"/>
</dbReference>
<organism evidence="4 5">
    <name type="scientific">Neolewinella agarilytica</name>
    <dbReference type="NCBI Taxonomy" id="478744"/>
    <lineage>
        <taxon>Bacteria</taxon>
        <taxon>Pseudomonadati</taxon>
        <taxon>Bacteroidota</taxon>
        <taxon>Saprospiria</taxon>
        <taxon>Saprospirales</taxon>
        <taxon>Lewinellaceae</taxon>
        <taxon>Neolewinella</taxon>
    </lineage>
</organism>
<dbReference type="PRINTS" id="PR01346">
    <property type="entry name" value="HELNAPAPROT"/>
</dbReference>
<gene>
    <name evidence="4" type="ORF">SAMN05444359_12084</name>
</gene>
<dbReference type="GO" id="GO:0003677">
    <property type="term" value="F:DNA binding"/>
    <property type="evidence" value="ECO:0007669"/>
    <property type="project" value="UniProtKB-KW"/>
</dbReference>
<evidence type="ECO:0000256" key="1">
    <source>
        <dbReference type="ARBA" id="ARBA00009497"/>
    </source>
</evidence>
<dbReference type="PANTHER" id="PTHR42932:SF1">
    <property type="entry name" value="GENERAL STRESS PROTEIN 20U"/>
    <property type="match status" value="1"/>
</dbReference>
<dbReference type="Proteomes" id="UP000199021">
    <property type="component" value="Unassembled WGS sequence"/>
</dbReference>
<protein>
    <submittedName>
        <fullName evidence="4">DNA-binding ferritin-like protein (Oxidative damage protectant)</fullName>
    </submittedName>
</protein>
<dbReference type="InterPro" id="IPR008331">
    <property type="entry name" value="Ferritin_DPS_dom"/>
</dbReference>
<dbReference type="PROSITE" id="PS00819">
    <property type="entry name" value="DPS_2"/>
    <property type="match status" value="1"/>
</dbReference>
<dbReference type="InParanoid" id="A0A1H9KFT5"/>
<dbReference type="InterPro" id="IPR002177">
    <property type="entry name" value="DPS_DNA-bd"/>
</dbReference>
<dbReference type="GO" id="GO:0016722">
    <property type="term" value="F:oxidoreductase activity, acting on metal ions"/>
    <property type="evidence" value="ECO:0007669"/>
    <property type="project" value="InterPro"/>
</dbReference>
<dbReference type="InterPro" id="IPR023188">
    <property type="entry name" value="DPS_DNA-bd_CS"/>
</dbReference>
<dbReference type="Gene3D" id="1.20.1260.10">
    <property type="match status" value="1"/>
</dbReference>
<keyword evidence="5" id="KW-1185">Reference proteome</keyword>
<name>A0A1H9KFT5_9BACT</name>
<evidence type="ECO:0000313" key="4">
    <source>
        <dbReference type="EMBL" id="SEQ97805.1"/>
    </source>
</evidence>
<sequence length="204" mass="24200">MLNEHPLLCFRTKEEPKTMFMRKLRKKSEYEGNPVGLSDEACKEMASHLDKHLAAMWIMYAQYHKHHWMVEGPQFHDIHVFLQKHYEEVNLQLDALAERMTLLGYTPTTRLEKYVDLAYIEQESEDVMHIRDAFKNNMKNERKIAEEFRKSIKKAFEVEDFGTKSMLESMLFKIEDRCHHLEHFLGEDSLTVGFLHTAKEAHAN</sequence>
<dbReference type="InterPro" id="IPR012347">
    <property type="entry name" value="Ferritin-like"/>
</dbReference>
<keyword evidence="4" id="KW-0238">DNA-binding</keyword>
<dbReference type="FunCoup" id="A0A1H9KFT5">
    <property type="interactions" value="137"/>
</dbReference>
<evidence type="ECO:0000313" key="5">
    <source>
        <dbReference type="Proteomes" id="UP000199021"/>
    </source>
</evidence>
<dbReference type="Pfam" id="PF00210">
    <property type="entry name" value="Ferritin"/>
    <property type="match status" value="1"/>
</dbReference>
<dbReference type="SUPFAM" id="SSF47240">
    <property type="entry name" value="Ferritin-like"/>
    <property type="match status" value="1"/>
</dbReference>
<dbReference type="STRING" id="478744.SAMN05444359_12084"/>
<dbReference type="CDD" id="cd01043">
    <property type="entry name" value="DPS"/>
    <property type="match status" value="1"/>
</dbReference>
<evidence type="ECO:0000256" key="2">
    <source>
        <dbReference type="RuleBase" id="RU003875"/>
    </source>
</evidence>
<comment type="similarity">
    <text evidence="1 2">Belongs to the Dps family.</text>
</comment>
<dbReference type="InterPro" id="IPR009078">
    <property type="entry name" value="Ferritin-like_SF"/>
</dbReference>
<reference evidence="5" key="1">
    <citation type="submission" date="2016-10" db="EMBL/GenBank/DDBJ databases">
        <authorList>
            <person name="Varghese N."/>
            <person name="Submissions S."/>
        </authorList>
    </citation>
    <scope>NUCLEOTIDE SEQUENCE [LARGE SCALE GENOMIC DNA]</scope>
    <source>
        <strain evidence="5">DSM 24740</strain>
    </source>
</reference>
<feature type="domain" description="Ferritin/DPS" evidence="3">
    <location>
        <begin position="48"/>
        <end position="188"/>
    </location>
</feature>
<dbReference type="EMBL" id="FOFB01000020">
    <property type="protein sequence ID" value="SEQ97805.1"/>
    <property type="molecule type" value="Genomic_DNA"/>
</dbReference>